<sequence length="345" mass="36573">MKKILAIASALLLTLSLAACGSTADNTETQQETEAETTVAEKTPTGGLGQSSLDTSWITNQYTGIAYGTQSDTQTLDIYLPEEESSEPYPVIVAFHGGAFMLGSSTGGDVSSMIEGVNYGYAVVSVNYRLSGEAIFPAAINDAKAAIRWIKANAEEYNLDAENIAVWGGSAGGNIAAMLGTTGDLEGIGENDNLENLEYSSAVQAVVDWFGPLDFLAMDQQFEESGITRTVMMGVDKTSSENSPESKYIGQLITLDEELTQQANPATYVNTMDASDAPSFFVEHGTADGNVPTQQSVDFAELLKEALGEDKVGIELIDGAGHGTSEFGTQENLDKVFSFLDGVLK</sequence>
<dbReference type="EMBL" id="FQYT01000024">
    <property type="protein sequence ID" value="SHJ52434.1"/>
    <property type="molecule type" value="Genomic_DNA"/>
</dbReference>
<evidence type="ECO:0000256" key="1">
    <source>
        <dbReference type="ARBA" id="ARBA00022801"/>
    </source>
</evidence>
<keyword evidence="1" id="KW-0378">Hydrolase</keyword>
<dbReference type="OrthoDB" id="24847at2"/>
<protein>
    <submittedName>
        <fullName evidence="5">Acetyl esterase/lipase</fullName>
    </submittedName>
</protein>
<feature type="chain" id="PRO_5013155643" evidence="3">
    <location>
        <begin position="25"/>
        <end position="345"/>
    </location>
</feature>
<organism evidence="5 6">
    <name type="scientific">Parasporobacterium paucivorans DSM 15970</name>
    <dbReference type="NCBI Taxonomy" id="1122934"/>
    <lineage>
        <taxon>Bacteria</taxon>
        <taxon>Bacillati</taxon>
        <taxon>Bacillota</taxon>
        <taxon>Clostridia</taxon>
        <taxon>Lachnospirales</taxon>
        <taxon>Lachnospiraceae</taxon>
        <taxon>Parasporobacterium</taxon>
    </lineage>
</organism>
<evidence type="ECO:0000313" key="6">
    <source>
        <dbReference type="Proteomes" id="UP000184342"/>
    </source>
</evidence>
<dbReference type="PANTHER" id="PTHR48081">
    <property type="entry name" value="AB HYDROLASE SUPERFAMILY PROTEIN C4A8.06C"/>
    <property type="match status" value="1"/>
</dbReference>
<evidence type="ECO:0000313" key="5">
    <source>
        <dbReference type="EMBL" id="SHJ52434.1"/>
    </source>
</evidence>
<keyword evidence="6" id="KW-1185">Reference proteome</keyword>
<dbReference type="SUPFAM" id="SSF53474">
    <property type="entry name" value="alpha/beta-Hydrolases"/>
    <property type="match status" value="1"/>
</dbReference>
<dbReference type="InterPro" id="IPR049492">
    <property type="entry name" value="BD-FAE-like_dom"/>
</dbReference>
<evidence type="ECO:0000259" key="4">
    <source>
        <dbReference type="Pfam" id="PF20434"/>
    </source>
</evidence>
<dbReference type="InterPro" id="IPR029058">
    <property type="entry name" value="AB_hydrolase_fold"/>
</dbReference>
<proteinExistence type="predicted"/>
<dbReference type="PROSITE" id="PS51257">
    <property type="entry name" value="PROKAR_LIPOPROTEIN"/>
    <property type="match status" value="1"/>
</dbReference>
<gene>
    <name evidence="5" type="ORF">SAMN02745691_02108</name>
</gene>
<dbReference type="Proteomes" id="UP000184342">
    <property type="component" value="Unassembled WGS sequence"/>
</dbReference>
<keyword evidence="3" id="KW-0732">Signal</keyword>
<name>A0A1M6K0M0_9FIRM</name>
<dbReference type="GO" id="GO:0016787">
    <property type="term" value="F:hydrolase activity"/>
    <property type="evidence" value="ECO:0007669"/>
    <property type="project" value="UniProtKB-KW"/>
</dbReference>
<feature type="compositionally biased region" description="Low complexity" evidence="2">
    <location>
        <begin position="26"/>
        <end position="45"/>
    </location>
</feature>
<dbReference type="Pfam" id="PF20434">
    <property type="entry name" value="BD-FAE"/>
    <property type="match status" value="1"/>
</dbReference>
<dbReference type="AlphaFoldDB" id="A0A1M6K0M0"/>
<dbReference type="InterPro" id="IPR050300">
    <property type="entry name" value="GDXG_lipolytic_enzyme"/>
</dbReference>
<dbReference type="Gene3D" id="3.40.50.1820">
    <property type="entry name" value="alpha/beta hydrolase"/>
    <property type="match status" value="1"/>
</dbReference>
<feature type="domain" description="BD-FAE-like" evidence="4">
    <location>
        <begin position="76"/>
        <end position="302"/>
    </location>
</feature>
<feature type="region of interest" description="Disordered" evidence="2">
    <location>
        <begin position="26"/>
        <end position="52"/>
    </location>
</feature>
<dbReference type="PANTHER" id="PTHR48081:SF13">
    <property type="entry name" value="ALPHA_BETA HYDROLASE"/>
    <property type="match status" value="1"/>
</dbReference>
<feature type="signal peptide" evidence="3">
    <location>
        <begin position="1"/>
        <end position="24"/>
    </location>
</feature>
<evidence type="ECO:0000256" key="2">
    <source>
        <dbReference type="SAM" id="MobiDB-lite"/>
    </source>
</evidence>
<evidence type="ECO:0000256" key="3">
    <source>
        <dbReference type="SAM" id="SignalP"/>
    </source>
</evidence>
<accession>A0A1M6K0M0</accession>
<dbReference type="STRING" id="1122934.SAMN02745691_02108"/>
<dbReference type="RefSeq" id="WP_094757429.1">
    <property type="nucleotide sequence ID" value="NZ_FQYT01000024.1"/>
</dbReference>
<reference evidence="5 6" key="1">
    <citation type="submission" date="2016-11" db="EMBL/GenBank/DDBJ databases">
        <authorList>
            <person name="Jaros S."/>
            <person name="Januszkiewicz K."/>
            <person name="Wedrychowicz H."/>
        </authorList>
    </citation>
    <scope>NUCLEOTIDE SEQUENCE [LARGE SCALE GENOMIC DNA]</scope>
    <source>
        <strain evidence="5 6">DSM 15970</strain>
    </source>
</reference>